<dbReference type="OrthoDB" id="3063372at2759"/>
<accession>A0A8H6XXZ7</accession>
<feature type="compositionally biased region" description="Polar residues" evidence="1">
    <location>
        <begin position="100"/>
        <end position="111"/>
    </location>
</feature>
<name>A0A8H6XXZ7_9AGAR</name>
<keyword evidence="3" id="KW-1185">Reference proteome</keyword>
<proteinExistence type="predicted"/>
<comment type="caution">
    <text evidence="2">The sequence shown here is derived from an EMBL/GenBank/DDBJ whole genome shotgun (WGS) entry which is preliminary data.</text>
</comment>
<gene>
    <name evidence="2" type="ORF">MSAN_01692300</name>
</gene>
<evidence type="ECO:0000313" key="2">
    <source>
        <dbReference type="EMBL" id="KAF7349658.1"/>
    </source>
</evidence>
<evidence type="ECO:0000256" key="1">
    <source>
        <dbReference type="SAM" id="MobiDB-lite"/>
    </source>
</evidence>
<dbReference type="Proteomes" id="UP000623467">
    <property type="component" value="Unassembled WGS sequence"/>
</dbReference>
<sequence length="245" mass="26773">MARTTRSGTQWSPWEFDGGLGAPLHAVDVFRCKVALVPYLTHALAAADRHAAVGDSDDGIKAQAEHEEWEDEAPVLSRTPSPFSRPLTPLSPLTPLPSDFSRSPSPMSDVTPSADIPMAPVLVPAYKRRQAAGKKSRRSRNRVAKAQASVFGRAPQLRHIQRHKDRAHSPHSTTTDAANLSSSSHGSWIGPAENKEELARRRLRSLQHLLDDGCELIQWDGRCTKLILDADGRIVAILLGRPGRG</sequence>
<organism evidence="2 3">
    <name type="scientific">Mycena sanguinolenta</name>
    <dbReference type="NCBI Taxonomy" id="230812"/>
    <lineage>
        <taxon>Eukaryota</taxon>
        <taxon>Fungi</taxon>
        <taxon>Dikarya</taxon>
        <taxon>Basidiomycota</taxon>
        <taxon>Agaricomycotina</taxon>
        <taxon>Agaricomycetes</taxon>
        <taxon>Agaricomycetidae</taxon>
        <taxon>Agaricales</taxon>
        <taxon>Marasmiineae</taxon>
        <taxon>Mycenaceae</taxon>
        <taxon>Mycena</taxon>
    </lineage>
</organism>
<dbReference type="EMBL" id="JACAZH010000015">
    <property type="protein sequence ID" value="KAF7349658.1"/>
    <property type="molecule type" value="Genomic_DNA"/>
</dbReference>
<protein>
    <submittedName>
        <fullName evidence="2">Uncharacterized protein</fullName>
    </submittedName>
</protein>
<dbReference type="AlphaFoldDB" id="A0A8H6XXZ7"/>
<evidence type="ECO:0000313" key="3">
    <source>
        <dbReference type="Proteomes" id="UP000623467"/>
    </source>
</evidence>
<feature type="region of interest" description="Disordered" evidence="1">
    <location>
        <begin position="160"/>
        <end position="190"/>
    </location>
</feature>
<reference evidence="2" key="1">
    <citation type="submission" date="2020-05" db="EMBL/GenBank/DDBJ databases">
        <title>Mycena genomes resolve the evolution of fungal bioluminescence.</title>
        <authorList>
            <person name="Tsai I.J."/>
        </authorList>
    </citation>
    <scope>NUCLEOTIDE SEQUENCE</scope>
    <source>
        <strain evidence="2">160909Yilan</strain>
    </source>
</reference>
<feature type="region of interest" description="Disordered" evidence="1">
    <location>
        <begin position="64"/>
        <end position="115"/>
    </location>
</feature>
<feature type="compositionally biased region" description="Polar residues" evidence="1">
    <location>
        <begin position="170"/>
        <end position="186"/>
    </location>
</feature>
<feature type="compositionally biased region" description="Low complexity" evidence="1">
    <location>
        <begin position="76"/>
        <end position="98"/>
    </location>
</feature>